<dbReference type="Pfam" id="PF12874">
    <property type="entry name" value="zf-met"/>
    <property type="match status" value="1"/>
</dbReference>
<organism evidence="14 15">
    <name type="scientific">Muraenolepis orangiensis</name>
    <name type="common">Patagonian moray cod</name>
    <dbReference type="NCBI Taxonomy" id="630683"/>
    <lineage>
        <taxon>Eukaryota</taxon>
        <taxon>Metazoa</taxon>
        <taxon>Chordata</taxon>
        <taxon>Craniata</taxon>
        <taxon>Vertebrata</taxon>
        <taxon>Euteleostomi</taxon>
        <taxon>Actinopterygii</taxon>
        <taxon>Neopterygii</taxon>
        <taxon>Teleostei</taxon>
        <taxon>Neoteleostei</taxon>
        <taxon>Acanthomorphata</taxon>
        <taxon>Zeiogadaria</taxon>
        <taxon>Gadariae</taxon>
        <taxon>Gadiformes</taxon>
        <taxon>Muraenolepidoidei</taxon>
        <taxon>Muraenolepididae</taxon>
        <taxon>Muraenolepis</taxon>
    </lineage>
</organism>
<dbReference type="PROSITE" id="PS50195">
    <property type="entry name" value="PX"/>
    <property type="match status" value="1"/>
</dbReference>
<feature type="domain" description="C2H2-type" evidence="12">
    <location>
        <begin position="799"/>
        <end position="826"/>
    </location>
</feature>
<feature type="compositionally biased region" description="Polar residues" evidence="11">
    <location>
        <begin position="859"/>
        <end position="872"/>
    </location>
</feature>
<feature type="domain" description="C2H2-type" evidence="12">
    <location>
        <begin position="460"/>
        <end position="487"/>
    </location>
</feature>
<dbReference type="Pfam" id="PF13894">
    <property type="entry name" value="zf-C2H2_4"/>
    <property type="match status" value="1"/>
</dbReference>
<evidence type="ECO:0000259" key="12">
    <source>
        <dbReference type="PROSITE" id="PS50157"/>
    </source>
</evidence>
<feature type="compositionally biased region" description="Low complexity" evidence="11">
    <location>
        <begin position="169"/>
        <end position="182"/>
    </location>
</feature>
<dbReference type="InterPro" id="IPR013087">
    <property type="entry name" value="Znf_C2H2_type"/>
</dbReference>
<dbReference type="SMART" id="SM00312">
    <property type="entry name" value="PX"/>
    <property type="match status" value="1"/>
</dbReference>
<protein>
    <submittedName>
        <fullName evidence="14">Uncharacterized protein</fullName>
    </submittedName>
</protein>
<feature type="region of interest" description="Disordered" evidence="11">
    <location>
        <begin position="721"/>
        <end position="748"/>
    </location>
</feature>
<dbReference type="Gene3D" id="3.30.1520.10">
    <property type="entry name" value="Phox-like domain"/>
    <property type="match status" value="1"/>
</dbReference>
<evidence type="ECO:0000256" key="6">
    <source>
        <dbReference type="ARBA" id="ARBA00023015"/>
    </source>
</evidence>
<dbReference type="GO" id="GO:0008270">
    <property type="term" value="F:zinc ion binding"/>
    <property type="evidence" value="ECO:0007669"/>
    <property type="project" value="UniProtKB-KW"/>
</dbReference>
<feature type="region of interest" description="Disordered" evidence="11">
    <location>
        <begin position="143"/>
        <end position="185"/>
    </location>
</feature>
<dbReference type="FunFam" id="3.30.160.60:FF:000260">
    <property type="entry name" value="Spalt-like transcription factor 1"/>
    <property type="match status" value="1"/>
</dbReference>
<name>A0A9Q0DX92_9TELE</name>
<dbReference type="SUPFAM" id="SSF57667">
    <property type="entry name" value="beta-beta-alpha zinc fingers"/>
    <property type="match status" value="3"/>
</dbReference>
<keyword evidence="4 10" id="KW-0863">Zinc-finger</keyword>
<dbReference type="AlphaFoldDB" id="A0A9Q0DX92"/>
<dbReference type="Gene3D" id="3.30.160.60">
    <property type="entry name" value="Classic Zinc Finger"/>
    <property type="match status" value="5"/>
</dbReference>
<reference evidence="14" key="1">
    <citation type="submission" date="2022-07" db="EMBL/GenBank/DDBJ databases">
        <title>Chromosome-level genome of Muraenolepis orangiensis.</title>
        <authorList>
            <person name="Kim J."/>
        </authorList>
    </citation>
    <scope>NUCLEOTIDE SEQUENCE</scope>
    <source>
        <strain evidence="14">KU_S4_2022</strain>
        <tissue evidence="14">Muscle</tissue>
    </source>
</reference>
<feature type="domain" description="C2H2-type" evidence="12">
    <location>
        <begin position="827"/>
        <end position="854"/>
    </location>
</feature>
<evidence type="ECO:0000256" key="2">
    <source>
        <dbReference type="ARBA" id="ARBA00022723"/>
    </source>
</evidence>
<dbReference type="Pfam" id="PF00096">
    <property type="entry name" value="zf-C2H2"/>
    <property type="match status" value="3"/>
</dbReference>
<dbReference type="InterPro" id="IPR036236">
    <property type="entry name" value="Znf_C2H2_sf"/>
</dbReference>
<evidence type="ECO:0000256" key="4">
    <source>
        <dbReference type="ARBA" id="ARBA00022771"/>
    </source>
</evidence>
<dbReference type="OrthoDB" id="10254720at2759"/>
<evidence type="ECO:0000256" key="5">
    <source>
        <dbReference type="ARBA" id="ARBA00022833"/>
    </source>
</evidence>
<dbReference type="EMBL" id="JANIIK010000110">
    <property type="protein sequence ID" value="KAJ3596625.1"/>
    <property type="molecule type" value="Genomic_DNA"/>
</dbReference>
<keyword evidence="5" id="KW-0862">Zinc</keyword>
<evidence type="ECO:0000256" key="3">
    <source>
        <dbReference type="ARBA" id="ARBA00022737"/>
    </source>
</evidence>
<comment type="subcellular location">
    <subcellularLocation>
        <location evidence="1">Nucleus</location>
    </subcellularLocation>
</comment>
<evidence type="ECO:0000313" key="14">
    <source>
        <dbReference type="EMBL" id="KAJ3596625.1"/>
    </source>
</evidence>
<dbReference type="Pfam" id="PF00787">
    <property type="entry name" value="PX"/>
    <property type="match status" value="1"/>
</dbReference>
<evidence type="ECO:0000259" key="13">
    <source>
        <dbReference type="PROSITE" id="PS50195"/>
    </source>
</evidence>
<gene>
    <name evidence="14" type="ORF">NHX12_003029</name>
</gene>
<dbReference type="FunFam" id="3.30.160.60:FF:000446">
    <property type="entry name" value="Zinc finger protein"/>
    <property type="match status" value="1"/>
</dbReference>
<dbReference type="InterPro" id="IPR001683">
    <property type="entry name" value="PX_dom"/>
</dbReference>
<proteinExistence type="inferred from homology"/>
<accession>A0A9Q0DX92</accession>
<evidence type="ECO:0000256" key="9">
    <source>
        <dbReference type="ARBA" id="ARBA00038474"/>
    </source>
</evidence>
<dbReference type="SUPFAM" id="SSF64268">
    <property type="entry name" value="PX domain"/>
    <property type="match status" value="1"/>
</dbReference>
<keyword evidence="15" id="KW-1185">Reference proteome</keyword>
<evidence type="ECO:0000256" key="1">
    <source>
        <dbReference type="ARBA" id="ARBA00004123"/>
    </source>
</evidence>
<dbReference type="GO" id="GO:0005634">
    <property type="term" value="C:nucleus"/>
    <property type="evidence" value="ECO:0007669"/>
    <property type="project" value="UniProtKB-SubCell"/>
</dbReference>
<comment type="similarity">
    <text evidence="9">Belongs to the sal C2H2-type zinc-finger protein family.</text>
</comment>
<dbReference type="PROSITE" id="PS50157">
    <property type="entry name" value="ZINC_FINGER_C2H2_2"/>
    <property type="match status" value="5"/>
</dbReference>
<keyword evidence="6" id="KW-0805">Transcription regulation</keyword>
<dbReference type="InterPro" id="IPR036871">
    <property type="entry name" value="PX_dom_sf"/>
</dbReference>
<dbReference type="GO" id="GO:0035091">
    <property type="term" value="F:phosphatidylinositol binding"/>
    <property type="evidence" value="ECO:0007669"/>
    <property type="project" value="InterPro"/>
</dbReference>
<dbReference type="GO" id="GO:0000981">
    <property type="term" value="F:DNA-binding transcription factor activity, RNA polymerase II-specific"/>
    <property type="evidence" value="ECO:0007669"/>
    <property type="project" value="TreeGrafter"/>
</dbReference>
<sequence>MSRRKQANPRHVQSSSCLCVEECVGDGDHTSLDTVWRISGLSVRHQRGEEFSTLSDLKHHNKRFCSSHPQVLVLKEHRTGPTDDYPVHHLSTTTTTTTTTTVMEMDECVNTFEVDDHVPQVHAEDNVAFENCSRCTSSHESVESSEMYNSSRSHPSSGEQQQWTDVPLSTASSPPSGISSPPELCSWGNTSVTTERLQSTKVAVAQFSQRTQEDECHIGTATTTISSLLEQILALQVQQIRQLQLTNQICDQVLLFASENVETLESPVSSELEPSLSKTTAPLIDLSYNLSQQLDVAARTARCLATQSDKMTTSQSLGSTNQPSLIKQEGVSFFPSGSCSQSMVPLAPTMPTDLSAQGSAMTTNRNDEDKTSLGVIYEMITNTQEDSKDHVANDMSSRICTRPHFAKAVPLLFKISDTPKAQLLSEDVDQKVSDSCHRPLGCHGSLRMHHRTHVTGERPYICQLCGRDFSSEGNLRNHQAVHHATRSTRRVQHSCPIGQNKYTDALKLQQHVRLHRNGRNYAAPLMLNQNDSRPMGCNGGPLDKPHNTNKSLDLSLHSGSSSFRSSLSSSLTSSVSDVSHWDDHITSYGLSHLRPNWMKREGEQDIPEERFPAYNLATFDNFCPASQPLCNSNSGRPFQTTLKFLEPGMNPSELFNQIKDTPISSPRLCDTGIFKNLACGICRKNFACQSALDIHYRTHTKERPFACTTCHRGFSTKGNLKQHALTHQTASHPFEPPHPNKTNSTSDSALFSRDPLFKREPAIQHRERVAPLGSWSCAPGGLSSLRSAVPAARRVATQHPCGTCGKTFSSSSALQIHYRTHSGEKPFACSVCLRAFTTKGNLKVHMGTHADQHPHREGPQTNGSLGPTASSPDSRHNQTKAIQTKPFQEHDEQDPQEEAKTTSMAELQSTEALPLEDIHRTLPEPSDTDGDLDPVFSCLTTTEHQQNLKEQKERIRTVKLLFEIPVARIVEHTLSKHVVYQVVIMLSGSYDSRHVSVERRYRDFECFHRHLLAKFDEVLEDVHLPRKLLNGNFNPETIAERRLALQDYLAKIYAVRCVRRSRLFPEFFVGQEQRRALCLLRAGQFRAATDQLRSTLDLLEKMANWQSPGLLVPTLCALAVGHQDLEELEEAFAVAHRALPAVRRYGLRQYRAPLLELLVDVGYRLRRPVAQLQEELRLFRDSERGMVSSGSLKELVVREFI</sequence>
<keyword evidence="3" id="KW-0677">Repeat</keyword>
<dbReference type="SMART" id="SM00355">
    <property type="entry name" value="ZnF_C2H2"/>
    <property type="match status" value="6"/>
</dbReference>
<feature type="compositionally biased region" description="Polar residues" evidence="11">
    <location>
        <begin position="143"/>
        <end position="164"/>
    </location>
</feature>
<feature type="domain" description="PX" evidence="13">
    <location>
        <begin position="958"/>
        <end position="1075"/>
    </location>
</feature>
<evidence type="ECO:0000256" key="7">
    <source>
        <dbReference type="ARBA" id="ARBA00023163"/>
    </source>
</evidence>
<dbReference type="FunFam" id="3.30.160.60:FF:000710">
    <property type="entry name" value="Zinc finger protein 768"/>
    <property type="match status" value="1"/>
</dbReference>
<feature type="region of interest" description="Disordered" evidence="11">
    <location>
        <begin position="848"/>
        <end position="905"/>
    </location>
</feature>
<feature type="region of interest" description="Disordered" evidence="11">
    <location>
        <begin position="529"/>
        <end position="555"/>
    </location>
</feature>
<keyword evidence="8" id="KW-0539">Nucleus</keyword>
<evidence type="ECO:0000313" key="15">
    <source>
        <dbReference type="Proteomes" id="UP001148018"/>
    </source>
</evidence>
<dbReference type="PROSITE" id="PS00028">
    <property type="entry name" value="ZINC_FINGER_C2H2_1"/>
    <property type="match status" value="5"/>
</dbReference>
<feature type="domain" description="C2H2-type" evidence="12">
    <location>
        <begin position="677"/>
        <end position="704"/>
    </location>
</feature>
<dbReference type="Proteomes" id="UP001148018">
    <property type="component" value="Unassembled WGS sequence"/>
</dbReference>
<keyword evidence="7" id="KW-0804">Transcription</keyword>
<evidence type="ECO:0000256" key="8">
    <source>
        <dbReference type="ARBA" id="ARBA00023242"/>
    </source>
</evidence>
<feature type="domain" description="C2H2-type" evidence="12">
    <location>
        <begin position="705"/>
        <end position="737"/>
    </location>
</feature>
<dbReference type="InterPro" id="IPR051565">
    <property type="entry name" value="Sal_C2H2-zinc-finger"/>
</dbReference>
<evidence type="ECO:0000256" key="10">
    <source>
        <dbReference type="PROSITE-ProRule" id="PRU00042"/>
    </source>
</evidence>
<dbReference type="PANTHER" id="PTHR23233:SF84">
    <property type="entry name" value="FI23031P1"/>
    <property type="match status" value="1"/>
</dbReference>
<keyword evidence="2" id="KW-0479">Metal-binding</keyword>
<dbReference type="GO" id="GO:0000978">
    <property type="term" value="F:RNA polymerase II cis-regulatory region sequence-specific DNA binding"/>
    <property type="evidence" value="ECO:0007669"/>
    <property type="project" value="TreeGrafter"/>
</dbReference>
<feature type="compositionally biased region" description="Basic and acidic residues" evidence="11">
    <location>
        <begin position="848"/>
        <end position="858"/>
    </location>
</feature>
<comment type="caution">
    <text evidence="14">The sequence shown here is derived from an EMBL/GenBank/DDBJ whole genome shotgun (WGS) entry which is preliminary data.</text>
</comment>
<dbReference type="FunFam" id="3.30.160.60:FF:000341">
    <property type="entry name" value="Spalt-like transcription factor 1"/>
    <property type="match status" value="1"/>
</dbReference>
<dbReference type="PANTHER" id="PTHR23233">
    <property type="entry name" value="SAL-LIKE PROTEIN"/>
    <property type="match status" value="1"/>
</dbReference>
<evidence type="ECO:0000256" key="11">
    <source>
        <dbReference type="SAM" id="MobiDB-lite"/>
    </source>
</evidence>